<evidence type="ECO:0000313" key="5">
    <source>
        <dbReference type="Proteomes" id="UP001489004"/>
    </source>
</evidence>
<gene>
    <name evidence="4" type="ORF">WJX72_000776</name>
</gene>
<dbReference type="PANTHER" id="PTHR47026">
    <property type="entry name" value="PIGMENTOSA GTPASE REGULATOR-LIKE PROTEIN, PUTATIVE-RELATED"/>
    <property type="match status" value="1"/>
</dbReference>
<feature type="domain" description="UspA" evidence="3">
    <location>
        <begin position="634"/>
        <end position="765"/>
    </location>
</feature>
<evidence type="ECO:0000256" key="2">
    <source>
        <dbReference type="SAM" id="MobiDB-lite"/>
    </source>
</evidence>
<proteinExistence type="predicted"/>
<protein>
    <recommendedName>
        <fullName evidence="3">UspA domain-containing protein</fullName>
    </recommendedName>
</protein>
<dbReference type="EMBL" id="JALJOR010000009">
    <property type="protein sequence ID" value="KAK9811262.1"/>
    <property type="molecule type" value="Genomic_DNA"/>
</dbReference>
<feature type="coiled-coil region" evidence="1">
    <location>
        <begin position="295"/>
        <end position="366"/>
    </location>
</feature>
<feature type="region of interest" description="Disordered" evidence="2">
    <location>
        <begin position="104"/>
        <end position="124"/>
    </location>
</feature>
<evidence type="ECO:0000259" key="3">
    <source>
        <dbReference type="Pfam" id="PF00582"/>
    </source>
</evidence>
<keyword evidence="1" id="KW-0175">Coiled coil</keyword>
<dbReference type="InterPro" id="IPR014729">
    <property type="entry name" value="Rossmann-like_a/b/a_fold"/>
</dbReference>
<evidence type="ECO:0000256" key="1">
    <source>
        <dbReference type="SAM" id="Coils"/>
    </source>
</evidence>
<name>A0AAW1PR68_9CHLO</name>
<dbReference type="Pfam" id="PF00582">
    <property type="entry name" value="Usp"/>
    <property type="match status" value="2"/>
</dbReference>
<keyword evidence="5" id="KW-1185">Reference proteome</keyword>
<evidence type="ECO:0000313" key="4">
    <source>
        <dbReference type="EMBL" id="KAK9811262.1"/>
    </source>
</evidence>
<dbReference type="PANTHER" id="PTHR47026:SF2">
    <property type="entry name" value="FLAGELLAR ASSOCIATED PROTEIN"/>
    <property type="match status" value="1"/>
</dbReference>
<organism evidence="4 5">
    <name type="scientific">[Myrmecia] bisecta</name>
    <dbReference type="NCBI Taxonomy" id="41462"/>
    <lineage>
        <taxon>Eukaryota</taxon>
        <taxon>Viridiplantae</taxon>
        <taxon>Chlorophyta</taxon>
        <taxon>core chlorophytes</taxon>
        <taxon>Trebouxiophyceae</taxon>
        <taxon>Trebouxiales</taxon>
        <taxon>Trebouxiaceae</taxon>
        <taxon>Myrmecia</taxon>
    </lineage>
</organism>
<dbReference type="AlphaFoldDB" id="A0AAW1PR68"/>
<accession>A0AAW1PR68</accession>
<reference evidence="4 5" key="1">
    <citation type="journal article" date="2024" name="Nat. Commun.">
        <title>Phylogenomics reveals the evolutionary origins of lichenization in chlorophyte algae.</title>
        <authorList>
            <person name="Puginier C."/>
            <person name="Libourel C."/>
            <person name="Otte J."/>
            <person name="Skaloud P."/>
            <person name="Haon M."/>
            <person name="Grisel S."/>
            <person name="Petersen M."/>
            <person name="Berrin J.G."/>
            <person name="Delaux P.M."/>
            <person name="Dal Grande F."/>
            <person name="Keller J."/>
        </authorList>
    </citation>
    <scope>NUCLEOTIDE SEQUENCE [LARGE SCALE GENOMIC DNA]</scope>
    <source>
        <strain evidence="4 5">SAG 2043</strain>
    </source>
</reference>
<comment type="caution">
    <text evidence="4">The sequence shown here is derived from an EMBL/GenBank/DDBJ whole genome shotgun (WGS) entry which is preliminary data.</text>
</comment>
<feature type="compositionally biased region" description="Low complexity" evidence="2">
    <location>
        <begin position="111"/>
        <end position="124"/>
    </location>
</feature>
<dbReference type="InterPro" id="IPR006016">
    <property type="entry name" value="UspA"/>
</dbReference>
<dbReference type="SUPFAM" id="SSF52402">
    <property type="entry name" value="Adenine nucleotide alpha hydrolases-like"/>
    <property type="match status" value="2"/>
</dbReference>
<dbReference type="Gene3D" id="3.40.50.620">
    <property type="entry name" value="HUPs"/>
    <property type="match status" value="2"/>
</dbReference>
<sequence length="766" mass="84262">MEKAAPTSPAALPEHQAAATCAEAETSDQTPFSTTDVQPVYTVRAAFVRHATGEEATLPVAKLGDLLADLGLSPAADTLQTIIQSVAPAVDTLTLDETRGICGTLSSQRPSTSASHHSTTSLATDKALSQRRSYSCSGWLAQDEAVLAYMKKLEEHRKRCERDGKYLEAKATCQRLADLKMQEAMRMRQAILDRQAHEITIAEAAFAADKLRLQQIWVQQLQQYDDSVTRQVEALRQKHILEDEANVCQLEARRPVKPRSSKELLAQRRVTGLLAKQGMYNQAAKVKKASDRLEAAEMKSTLASFEAELKTKQAKLHMKQRQEMQVLADKGARGREEMQRLHKEELQRRRQRLRNLTAELTNLQKLEVVHLEHFMESQAKAGKHKPLPTSGFRKPAADILHSRAETFAPLSRCIGLNRSRCARLADSQGRATSSSSASTSSPTVNVYEATADEVLVPKNLVIAIDRTSDAREAVQWALQHVASPDDTIHLLNVISDPRSSEITVGATSAGDQWDPTRASDYSTRKSWISKLEKDARAAVKQDFLPLFKSAKVHVEINIVKATGPKSAAGIGQAICDKTQELSGSLLFIASHGTGVLADYGSVAKYCSEHARAPVLMLPPRVGQLKDSSPGQLLVVGLDDLHGLEAAIAFSLRNLYRPGDHVHTIFMQGSSQLAAEDVKQVVDRAFARNTSGKVDQHLEVLSPKEQRGDVLSDSEFGQDVCDRADKTQARAVVLLHHGKGLAQEMIFGSFTSYCTRNCKRPLVVFRE</sequence>
<feature type="domain" description="UspA" evidence="3">
    <location>
        <begin position="458"/>
        <end position="618"/>
    </location>
</feature>
<dbReference type="CDD" id="cd23659">
    <property type="entry name" value="USP_At3g01520-like"/>
    <property type="match status" value="1"/>
</dbReference>
<dbReference type="Proteomes" id="UP001489004">
    <property type="component" value="Unassembled WGS sequence"/>
</dbReference>